<accession>A0A674INL7</accession>
<proteinExistence type="inferred from homology"/>
<protein>
    <recommendedName>
        <fullName evidence="5">Nuclear pore complex protein Nup98-Nup96</fullName>
    </recommendedName>
</protein>
<feature type="compositionally biased region" description="Basic and acidic residues" evidence="23">
    <location>
        <begin position="632"/>
        <end position="645"/>
    </location>
</feature>
<keyword evidence="11" id="KW-0378">Hydrolase</keyword>
<dbReference type="FunFam" id="3.30.1610.10:FF:000001">
    <property type="entry name" value="Nuclear pore complex protein Nup98-Nup96"/>
    <property type="match status" value="1"/>
</dbReference>
<dbReference type="Pfam" id="PF21240">
    <property type="entry name" value="Nup98_GLEBS"/>
    <property type="match status" value="1"/>
</dbReference>
<keyword evidence="9" id="KW-0645">Protease</keyword>
<evidence type="ECO:0000256" key="20">
    <source>
        <dbReference type="ARBA" id="ARBA00023136"/>
    </source>
</evidence>
<dbReference type="SUPFAM" id="SSF82215">
    <property type="entry name" value="C-terminal autoproteolytic domain of nucleoporin nup98"/>
    <property type="match status" value="1"/>
</dbReference>
<evidence type="ECO:0000256" key="5">
    <source>
        <dbReference type="ARBA" id="ARBA00013472"/>
    </source>
</evidence>
<comment type="similarity">
    <text evidence="4">Belongs to the nucleoporin GLFG family.</text>
</comment>
<dbReference type="GO" id="GO:0017056">
    <property type="term" value="F:structural constituent of nuclear pore"/>
    <property type="evidence" value="ECO:0007669"/>
    <property type="project" value="InterPro"/>
</dbReference>
<feature type="region of interest" description="Disordered" evidence="23">
    <location>
        <begin position="518"/>
        <end position="582"/>
    </location>
</feature>
<keyword evidence="13" id="KW-0509">mRNA transport</keyword>
<evidence type="ECO:0000256" key="4">
    <source>
        <dbReference type="ARBA" id="ARBA00008926"/>
    </source>
</evidence>
<evidence type="ECO:0000256" key="8">
    <source>
        <dbReference type="ARBA" id="ARBA00022553"/>
    </source>
</evidence>
<dbReference type="FunFam" id="1.10.10.2360:FF:000001">
    <property type="entry name" value="Nuclear pore complex protein Nup98-Nup96"/>
    <property type="match status" value="1"/>
</dbReference>
<dbReference type="GO" id="GO:0000973">
    <property type="term" value="P:post-transcriptional tethering of RNA polymerase II gene DNA at nuclear periphery"/>
    <property type="evidence" value="ECO:0007669"/>
    <property type="project" value="TreeGrafter"/>
</dbReference>
<evidence type="ECO:0000256" key="16">
    <source>
        <dbReference type="ARBA" id="ARBA00022927"/>
    </source>
</evidence>
<evidence type="ECO:0000256" key="2">
    <source>
        <dbReference type="ARBA" id="ARBA00004620"/>
    </source>
</evidence>
<dbReference type="GO" id="GO:0034398">
    <property type="term" value="P:telomere tethering at nuclear periphery"/>
    <property type="evidence" value="ECO:0007669"/>
    <property type="project" value="TreeGrafter"/>
</dbReference>
<dbReference type="GO" id="GO:0008139">
    <property type="term" value="F:nuclear localization sequence binding"/>
    <property type="evidence" value="ECO:0007669"/>
    <property type="project" value="TreeGrafter"/>
</dbReference>
<dbReference type="InterPro" id="IPR037665">
    <property type="entry name" value="Nucleoporin_S59-like"/>
</dbReference>
<feature type="region of interest" description="Disordered" evidence="23">
    <location>
        <begin position="885"/>
        <end position="908"/>
    </location>
</feature>
<feature type="domain" description="Peptidase S59" evidence="24">
    <location>
        <begin position="737"/>
        <end position="879"/>
    </location>
</feature>
<evidence type="ECO:0000256" key="11">
    <source>
        <dbReference type="ARBA" id="ARBA00022801"/>
    </source>
</evidence>
<evidence type="ECO:0000256" key="18">
    <source>
        <dbReference type="ARBA" id="ARBA00023010"/>
    </source>
</evidence>
<dbReference type="Gene3D" id="1.25.40.690">
    <property type="match status" value="1"/>
</dbReference>
<evidence type="ECO:0000256" key="15">
    <source>
        <dbReference type="ARBA" id="ARBA00022843"/>
    </source>
</evidence>
<dbReference type="Gene3D" id="1.10.10.2360">
    <property type="match status" value="1"/>
</dbReference>
<name>A0A674INL7_9SAUR</name>
<keyword evidence="12" id="KW-0068">Autocatalytic cleavage</keyword>
<dbReference type="GO" id="GO:0031965">
    <property type="term" value="C:nuclear membrane"/>
    <property type="evidence" value="ECO:0007669"/>
    <property type="project" value="UniProtKB-SubCell"/>
</dbReference>
<dbReference type="GO" id="GO:0003723">
    <property type="term" value="F:RNA binding"/>
    <property type="evidence" value="ECO:0007669"/>
    <property type="project" value="TreeGrafter"/>
</dbReference>
<sequence>MFNKSFGTPFGGSAGGFGTTTTFGQNAGFGTTSGGAFGTSAFGSNNNTGSLFGNTQTKPGGLFGSSTFSQPATSSTSTGFGFGTSTGTSNSLFGTASTGGGLFSSQNNAFAQNKPAGFGNFGTSTSSGGLFGTTNTASNPFGGTSGSLFGPTSFTAAPTGTTIKFNPPTGTDTMVKSGVSTNISTKHQCITAMKEYESKSLEELRLEDYQANRKGPSNPAVAAAGLFGSSTATSSAATGLFGSSATNAGFSYGQNKTAFGTSTTGFGTGTAGSLFGQQPQQTTSLFSKPFGQATTTQNTGFSFGNTSTLGQPNTNTMGLFGATQASQSGSLFGTAANTNAATGFGTGTGTGLFGQANTGFGVGGSTLFGKPAGFGTTTTSAPSFGTTTGSGLFGNKPTLNLGTNTNTSNFGFGASTAGNSIFGNKPAAGTLGAGLGTGFGTALSAGQTSLFGNTQPKLGGTLGTGAFGAPGFNTSTATLGFGAPQPAVALTDPNVSAAQQAALQQHFNSLTYSPFGDSPLFRNPMSDPKKKEERLKPTNPAAQKALTTPTHYKLTPRPATRVRPKALQTAGSSKSHLFDGLDDDEPSLSNGAFMPKKSIKKLVLKNLNSSNLFSPISREAEDLEPPSEYPENGERSVDENHRPEGEREEEDDHHEVTRFYTNPIAKPIPQTPENAVHKHQNNVDDTIVALNMRVALRNGLEGSSEDASFHDESLQDDREEENENVYSLHPAGIVLTKAGYYTIPSMEDLAKLTTDRGECIVTDFTIGRKGYGSIYFEGEVNLTNLNLDEIVHIRRKEVIVYPDDDQKPPIGEGLNRRAEVTLDGVWPTDKTSRCLIKSPERLADINYEGRLEAVSRKQGAQFKEYRSETGSWVFKVAHFSKYGLQDSDEEEEEHPSKVDAKKLKTAQVPPQGQLVPQQMALNGKPTPPSQSPEVEQLGRVVELDSDMADITQEPAQDSVLEDSITEEPELVPASTHIASSLGINPHVLQIMKASLLADEEDVDLILDHHFGKQPTKMDTSQEICSPRLPISALQGQKRHSSGLLQSKFASVSFLQSASLQDFHGPRTSSLGNPPSAASWSGLSPLPSAFSMPSAAPEVQLKTVGACRQQGLIPLEKSVTYGKGKLLMDMALFMGRSFRVGWGPNWTLVNSGDKLSGSSEPEDLRNDSMEYGFLPTPVAPKSLSESPFKVHIEKLTLERRKTDRDQQLYLIPLEIKLKHSTVHVDERCPLLAANPGVSAIHDYADWVRDFCGDSAEIESVVKYWCLTWMLCEAIWGHLKELEASLEEPSEYIVTLERRKAFSRWLSQTAAARIEEEVSLSQHENHIEAVFSYLTGKRISEACRVAQQSGDHRLALLLSQLVGSQQVRELLTMQLVDWHGLQADCFIQEERLRIFALLAGKPVWQLSERKSINVCSQLDWKRSIAIHLWYLLPPTASISKALNMYEAAFQVCHYMPLKKGNMSLPCIPVQALQQSRCSSKRFLIQLSSSDAIINENYNYLKGFLEDLSPPERSTLIQDWDTAGLVYLDYIRVIEMLDRIQQLDCSAYELERLHTKVTSLCNRIEQIQCHNAKDRLAQSDMAKRVANLLRVVLSLQHSPEPASDSTPDVQRVPLRLLAPHIGRLPMPEDYALEELRSLTQSYLRELTVVTQ</sequence>
<keyword evidence="21" id="KW-0539">Nucleus</keyword>
<keyword evidence="8" id="KW-0597">Phosphoprotein</keyword>
<evidence type="ECO:0000313" key="25">
    <source>
        <dbReference type="Ensembl" id="ENSTMTP00000009144.1"/>
    </source>
</evidence>
<keyword evidence="18" id="KW-0811">Translocation</keyword>
<evidence type="ECO:0000313" key="26">
    <source>
        <dbReference type="Proteomes" id="UP000472274"/>
    </source>
</evidence>
<dbReference type="InterPro" id="IPR021967">
    <property type="entry name" value="Nup98_C"/>
</dbReference>
<gene>
    <name evidence="25" type="primary">NUP98</name>
</gene>
<dbReference type="GO" id="GO:0051028">
    <property type="term" value="P:mRNA transport"/>
    <property type="evidence" value="ECO:0007669"/>
    <property type="project" value="UniProtKB-KW"/>
</dbReference>
<dbReference type="GO" id="GO:0008236">
    <property type="term" value="F:serine-type peptidase activity"/>
    <property type="evidence" value="ECO:0007669"/>
    <property type="project" value="UniProtKB-KW"/>
</dbReference>
<comment type="subcellular location">
    <subcellularLocation>
        <location evidence="2">Nucleus membrane</location>
        <topology evidence="2">Peripheral membrane protein</topology>
        <orientation evidence="2">Nucleoplasmic side</orientation>
    </subcellularLocation>
    <subcellularLocation>
        <location evidence="1">Nucleus</location>
        <location evidence="1">Nuclear pore complex</location>
    </subcellularLocation>
    <subcellularLocation>
        <location evidence="3">Nucleus</location>
        <location evidence="3">Nucleoplasm</location>
    </subcellularLocation>
</comment>
<dbReference type="Pfam" id="PF12110">
    <property type="entry name" value="Nup96"/>
    <property type="match status" value="1"/>
</dbReference>
<dbReference type="PANTHER" id="PTHR23198">
    <property type="entry name" value="NUCLEOPORIN"/>
    <property type="match status" value="1"/>
</dbReference>
<evidence type="ECO:0000256" key="6">
    <source>
        <dbReference type="ARBA" id="ARBA00022448"/>
    </source>
</evidence>
<dbReference type="PANTHER" id="PTHR23198:SF6">
    <property type="entry name" value="NUCLEAR PORE COMPLEX PROTEIN NUP98-NUP96"/>
    <property type="match status" value="1"/>
</dbReference>
<organism evidence="25 26">
    <name type="scientific">Terrapene triunguis</name>
    <name type="common">Three-toed box turtle</name>
    <dbReference type="NCBI Taxonomy" id="2587831"/>
    <lineage>
        <taxon>Eukaryota</taxon>
        <taxon>Metazoa</taxon>
        <taxon>Chordata</taxon>
        <taxon>Craniata</taxon>
        <taxon>Vertebrata</taxon>
        <taxon>Euteleostomi</taxon>
        <taxon>Archelosauria</taxon>
        <taxon>Testudinata</taxon>
        <taxon>Testudines</taxon>
        <taxon>Cryptodira</taxon>
        <taxon>Durocryptodira</taxon>
        <taxon>Testudinoidea</taxon>
        <taxon>Emydidae</taxon>
        <taxon>Terrapene</taxon>
    </lineage>
</organism>
<dbReference type="Pfam" id="PF04096">
    <property type="entry name" value="Nucleoporin2"/>
    <property type="match status" value="1"/>
</dbReference>
<dbReference type="Proteomes" id="UP000472274">
    <property type="component" value="Unplaced"/>
</dbReference>
<evidence type="ECO:0000256" key="7">
    <source>
        <dbReference type="ARBA" id="ARBA00022499"/>
    </source>
</evidence>
<evidence type="ECO:0000256" key="9">
    <source>
        <dbReference type="ARBA" id="ARBA00022670"/>
    </source>
</evidence>
<dbReference type="GO" id="GO:0005654">
    <property type="term" value="C:nucleoplasm"/>
    <property type="evidence" value="ECO:0007669"/>
    <property type="project" value="UniProtKB-SubCell"/>
</dbReference>
<evidence type="ECO:0000256" key="23">
    <source>
        <dbReference type="SAM" id="MobiDB-lite"/>
    </source>
</evidence>
<keyword evidence="7" id="KW-1017">Isopeptide bond</keyword>
<keyword evidence="20" id="KW-0472">Membrane</keyword>
<evidence type="ECO:0000256" key="1">
    <source>
        <dbReference type="ARBA" id="ARBA00004567"/>
    </source>
</evidence>
<feature type="region of interest" description="Disordered" evidence="23">
    <location>
        <begin position="616"/>
        <end position="656"/>
    </location>
</feature>
<dbReference type="GO" id="GO:0006405">
    <property type="term" value="P:RNA export from nucleus"/>
    <property type="evidence" value="ECO:0007669"/>
    <property type="project" value="TreeGrafter"/>
</dbReference>
<evidence type="ECO:0000256" key="12">
    <source>
        <dbReference type="ARBA" id="ARBA00022813"/>
    </source>
</evidence>
<evidence type="ECO:0000256" key="21">
    <source>
        <dbReference type="ARBA" id="ARBA00023242"/>
    </source>
</evidence>
<comment type="function">
    <text evidence="22">Plays a role in the nuclear pore complex (NPC) assembly and/or maintenance. NUP98 and NUP96 are involved in the bidirectional transport across the NPC. May anchor NUP153 and TPR to the NPC. In cooperation with DHX9, plays a role in transcription and alternative splicing activation of a subset of genes. Involved in the localization of DHX9 in discrete intranuclear foci (GLFG-body).</text>
</comment>
<reference evidence="25" key="2">
    <citation type="submission" date="2025-09" db="UniProtKB">
        <authorList>
            <consortium name="Ensembl"/>
        </authorList>
    </citation>
    <scope>IDENTIFICATION</scope>
</reference>
<keyword evidence="26" id="KW-1185">Reference proteome</keyword>
<keyword evidence="15" id="KW-0832">Ubl conjugation</keyword>
<evidence type="ECO:0000256" key="13">
    <source>
        <dbReference type="ARBA" id="ARBA00022816"/>
    </source>
</evidence>
<evidence type="ECO:0000259" key="24">
    <source>
        <dbReference type="PROSITE" id="PS51434"/>
    </source>
</evidence>
<dbReference type="FunFam" id="1.25.40.690:FF:000001">
    <property type="entry name" value="Nuclear pore complex protein Nup98-Nup96"/>
    <property type="match status" value="1"/>
</dbReference>
<keyword evidence="6" id="KW-0813">Transport</keyword>
<dbReference type="InterPro" id="IPR007230">
    <property type="entry name" value="Nup98_auto-Pept-S59_dom"/>
</dbReference>
<keyword evidence="17" id="KW-0007">Acetylation</keyword>
<evidence type="ECO:0000256" key="17">
    <source>
        <dbReference type="ARBA" id="ARBA00022990"/>
    </source>
</evidence>
<dbReference type="Ensembl" id="ENSTMTT00000009452.1">
    <property type="protein sequence ID" value="ENSTMTP00000009144.1"/>
    <property type="gene ID" value="ENSTMTG00000006173.1"/>
</dbReference>
<dbReference type="PROSITE" id="PS51434">
    <property type="entry name" value="NUP_C"/>
    <property type="match status" value="1"/>
</dbReference>
<evidence type="ECO:0000256" key="3">
    <source>
        <dbReference type="ARBA" id="ARBA00004642"/>
    </source>
</evidence>
<keyword evidence="10" id="KW-0677">Repeat</keyword>
<dbReference type="Gene3D" id="3.30.1610.10">
    <property type="entry name" value="Peptidase S59, nucleoporin"/>
    <property type="match status" value="1"/>
</dbReference>
<dbReference type="GeneTree" id="ENSGT00550000074799"/>
<evidence type="ECO:0000256" key="10">
    <source>
        <dbReference type="ARBA" id="ARBA00022737"/>
    </source>
</evidence>
<reference evidence="25" key="1">
    <citation type="submission" date="2025-08" db="UniProtKB">
        <authorList>
            <consortium name="Ensembl"/>
        </authorList>
    </citation>
    <scope>IDENTIFICATION</scope>
</reference>
<evidence type="ECO:0000256" key="14">
    <source>
        <dbReference type="ARBA" id="ARBA00022825"/>
    </source>
</evidence>
<evidence type="ECO:0000256" key="22">
    <source>
        <dbReference type="ARBA" id="ARBA00059309"/>
    </source>
</evidence>
<dbReference type="GO" id="GO:0006606">
    <property type="term" value="P:protein import into nucleus"/>
    <property type="evidence" value="ECO:0007669"/>
    <property type="project" value="TreeGrafter"/>
</dbReference>
<keyword evidence="14" id="KW-0720">Serine protease</keyword>
<dbReference type="GO" id="GO:0006508">
    <property type="term" value="P:proteolysis"/>
    <property type="evidence" value="ECO:0007669"/>
    <property type="project" value="UniProtKB-KW"/>
</dbReference>
<keyword evidence="16" id="KW-0653">Protein transport</keyword>
<dbReference type="GO" id="GO:0044614">
    <property type="term" value="C:nuclear pore cytoplasmic filaments"/>
    <property type="evidence" value="ECO:0007669"/>
    <property type="project" value="TreeGrafter"/>
</dbReference>
<evidence type="ECO:0000256" key="19">
    <source>
        <dbReference type="ARBA" id="ARBA00023132"/>
    </source>
</evidence>
<feature type="compositionally biased region" description="Basic and acidic residues" evidence="23">
    <location>
        <begin position="527"/>
        <end position="536"/>
    </location>
</feature>
<dbReference type="InterPro" id="IPR036903">
    <property type="entry name" value="Nup98_auto-Pept-S59_dom_sf"/>
</dbReference>
<keyword evidence="19" id="KW-0906">Nuclear pore complex</keyword>